<proteinExistence type="predicted"/>
<accession>A0ABR7Q787</accession>
<keyword evidence="2" id="KW-1185">Reference proteome</keyword>
<protein>
    <submittedName>
        <fullName evidence="1">Uncharacterized protein</fullName>
    </submittedName>
</protein>
<sequence>MIRGLLLVLLLFLIGCKKEQKVQLVDPNTIEQGPILNKTLTDKQIEQITYLFETFKEVDPTPKEKWIENFKRDLNPDNEIAIWMMMANAYTSFCKDKTISLATKNEVFKLVLIRSSLPENEVLQEIDLSYLSEDDAKSILAAYTLDAKPITIYKASDLK</sequence>
<dbReference type="EMBL" id="JACGWS010000003">
    <property type="protein sequence ID" value="MBC8754189.1"/>
    <property type="molecule type" value="Genomic_DNA"/>
</dbReference>
<dbReference type="PROSITE" id="PS51257">
    <property type="entry name" value="PROKAR_LIPOPROTEIN"/>
    <property type="match status" value="1"/>
</dbReference>
<evidence type="ECO:0000313" key="2">
    <source>
        <dbReference type="Proteomes" id="UP000619238"/>
    </source>
</evidence>
<comment type="caution">
    <text evidence="1">The sequence shown here is derived from an EMBL/GenBank/DDBJ whole genome shotgun (WGS) entry which is preliminary data.</text>
</comment>
<reference evidence="1 2" key="1">
    <citation type="submission" date="2020-07" db="EMBL/GenBank/DDBJ databases">
        <title>Description of Kordia aestuariivivens sp. nov., isolated from a tidal flat.</title>
        <authorList>
            <person name="Park S."/>
            <person name="Yoon J.-H."/>
        </authorList>
    </citation>
    <scope>NUCLEOTIDE SEQUENCE [LARGE SCALE GENOMIC DNA]</scope>
    <source>
        <strain evidence="1 2">YSTF-M3</strain>
    </source>
</reference>
<dbReference type="RefSeq" id="WP_187561237.1">
    <property type="nucleotide sequence ID" value="NZ_JACGWS010000003.1"/>
</dbReference>
<organism evidence="1 2">
    <name type="scientific">Kordia aestuariivivens</name>
    <dbReference type="NCBI Taxonomy" id="2759037"/>
    <lineage>
        <taxon>Bacteria</taxon>
        <taxon>Pseudomonadati</taxon>
        <taxon>Bacteroidota</taxon>
        <taxon>Flavobacteriia</taxon>
        <taxon>Flavobacteriales</taxon>
        <taxon>Flavobacteriaceae</taxon>
        <taxon>Kordia</taxon>
    </lineage>
</organism>
<name>A0ABR7Q787_9FLAO</name>
<dbReference type="Proteomes" id="UP000619238">
    <property type="component" value="Unassembled WGS sequence"/>
</dbReference>
<evidence type="ECO:0000313" key="1">
    <source>
        <dbReference type="EMBL" id="MBC8754189.1"/>
    </source>
</evidence>
<gene>
    <name evidence="1" type="ORF">H2O64_05865</name>
</gene>